<reference evidence="7 8" key="1">
    <citation type="submission" date="2020-04" db="EMBL/GenBank/DDBJ databases">
        <title>Genome sequence of Altibacter aquimarinus strain ALE3EI.</title>
        <authorList>
            <person name="Oh H.-M."/>
            <person name="Jang D."/>
        </authorList>
    </citation>
    <scope>NUCLEOTIDE SEQUENCE [LARGE SCALE GENOMIC DNA]</scope>
    <source>
        <strain evidence="7 8">ALE3EI</strain>
    </source>
</reference>
<evidence type="ECO:0000256" key="6">
    <source>
        <dbReference type="SAM" id="Phobius"/>
    </source>
</evidence>
<accession>A0A7G8PSB3</accession>
<dbReference type="Pfam" id="PF04241">
    <property type="entry name" value="DUF423"/>
    <property type="match status" value="1"/>
</dbReference>
<evidence type="ECO:0000256" key="4">
    <source>
        <dbReference type="ARBA" id="ARBA00022989"/>
    </source>
</evidence>
<comment type="subcellular location">
    <subcellularLocation>
        <location evidence="1">Membrane</location>
        <topology evidence="1">Multi-pass membrane protein</topology>
    </subcellularLocation>
</comment>
<comment type="similarity">
    <text evidence="2">Belongs to the UPF0382 family.</text>
</comment>
<evidence type="ECO:0000256" key="2">
    <source>
        <dbReference type="ARBA" id="ARBA00009694"/>
    </source>
</evidence>
<dbReference type="PANTHER" id="PTHR43461:SF1">
    <property type="entry name" value="TRANSMEMBRANE PROTEIN 256"/>
    <property type="match status" value="1"/>
</dbReference>
<protein>
    <submittedName>
        <fullName evidence="7">Membrane protein</fullName>
    </submittedName>
</protein>
<sequence length="130" mass="14221">MGKYDKKIVVTAAILGALTIAIGAFGAHGLKQLVDSDAILSFETGVRYQMFHVLALLVLGFANALSTITRKWVFWFFVFGIVFFSGSIYLLSINDLLDFDTSVLGPVTPIGGIFFILGWCRLAYGAFTLK</sequence>
<keyword evidence="3 6" id="KW-0812">Transmembrane</keyword>
<dbReference type="Proteomes" id="UP000515514">
    <property type="component" value="Chromosome"/>
</dbReference>
<keyword evidence="5 6" id="KW-0472">Membrane</keyword>
<evidence type="ECO:0000313" key="8">
    <source>
        <dbReference type="Proteomes" id="UP000515514"/>
    </source>
</evidence>
<gene>
    <name evidence="7" type="ORF">ALE3EI_0652</name>
</gene>
<dbReference type="PANTHER" id="PTHR43461">
    <property type="entry name" value="TRANSMEMBRANE PROTEIN 256"/>
    <property type="match status" value="1"/>
</dbReference>
<proteinExistence type="inferred from homology"/>
<feature type="transmembrane region" description="Helical" evidence="6">
    <location>
        <begin position="103"/>
        <end position="124"/>
    </location>
</feature>
<evidence type="ECO:0000256" key="5">
    <source>
        <dbReference type="ARBA" id="ARBA00023136"/>
    </source>
</evidence>
<keyword evidence="8" id="KW-1185">Reference proteome</keyword>
<dbReference type="AlphaFoldDB" id="A0A7G8PSB3"/>
<organism evidence="7 8">
    <name type="scientific">Constantimarinum furrinae</name>
    <dbReference type="NCBI Taxonomy" id="2562285"/>
    <lineage>
        <taxon>Bacteria</taxon>
        <taxon>Pseudomonadati</taxon>
        <taxon>Bacteroidota</taxon>
        <taxon>Flavobacteriia</taxon>
        <taxon>Flavobacteriales</taxon>
        <taxon>Flavobacteriaceae</taxon>
        <taxon>Altibacter/Constantimarinum group</taxon>
        <taxon>Constantimarinum</taxon>
    </lineage>
</organism>
<dbReference type="GO" id="GO:0005886">
    <property type="term" value="C:plasma membrane"/>
    <property type="evidence" value="ECO:0007669"/>
    <property type="project" value="TreeGrafter"/>
</dbReference>
<dbReference type="RefSeq" id="WP_186990812.1">
    <property type="nucleotide sequence ID" value="NZ_CP052909.1"/>
</dbReference>
<feature type="transmembrane region" description="Helical" evidence="6">
    <location>
        <begin position="72"/>
        <end position="91"/>
    </location>
</feature>
<keyword evidence="4 6" id="KW-1133">Transmembrane helix</keyword>
<evidence type="ECO:0000256" key="1">
    <source>
        <dbReference type="ARBA" id="ARBA00004141"/>
    </source>
</evidence>
<dbReference type="EMBL" id="CP052909">
    <property type="protein sequence ID" value="QNJ97229.1"/>
    <property type="molecule type" value="Genomic_DNA"/>
</dbReference>
<evidence type="ECO:0000313" key="7">
    <source>
        <dbReference type="EMBL" id="QNJ97229.1"/>
    </source>
</evidence>
<name>A0A7G8PSB3_9FLAO</name>
<feature type="transmembrane region" description="Helical" evidence="6">
    <location>
        <begin position="47"/>
        <end position="65"/>
    </location>
</feature>
<dbReference type="KEGG" id="alti:ALE3EI_0652"/>
<dbReference type="InterPro" id="IPR006696">
    <property type="entry name" value="DUF423"/>
</dbReference>
<evidence type="ECO:0000256" key="3">
    <source>
        <dbReference type="ARBA" id="ARBA00022692"/>
    </source>
</evidence>